<evidence type="ECO:0000313" key="2">
    <source>
        <dbReference type="Proteomes" id="UP000255425"/>
    </source>
</evidence>
<keyword evidence="2" id="KW-1185">Reference proteome</keyword>
<protein>
    <submittedName>
        <fullName evidence="1">Uncharacterized protein</fullName>
    </submittedName>
</protein>
<organism evidence="1 2">
    <name type="scientific">Staphylococcus saccharolyticus</name>
    <dbReference type="NCBI Taxonomy" id="33028"/>
    <lineage>
        <taxon>Bacteria</taxon>
        <taxon>Bacillati</taxon>
        <taxon>Bacillota</taxon>
        <taxon>Bacilli</taxon>
        <taxon>Bacillales</taxon>
        <taxon>Staphylococcaceae</taxon>
        <taxon>Staphylococcus</taxon>
    </lineage>
</organism>
<sequence length="107" mass="12738">MLLLHEKNIYKLIIILFEKYTYKDLIKLIKRKYLNTTYICQLFIEAKTKEDTLFDIRLRVRKNIYGQRQKVKIYLRIGIGRNITSNISRGGAIAPIIPFLQSNFKDN</sequence>
<accession>A0A380H8X6</accession>
<name>A0A380H8X6_9STAP</name>
<dbReference type="EMBL" id="UHDZ01000001">
    <property type="protein sequence ID" value="SUM74032.1"/>
    <property type="molecule type" value="Genomic_DNA"/>
</dbReference>
<dbReference type="Proteomes" id="UP000255425">
    <property type="component" value="Unassembled WGS sequence"/>
</dbReference>
<proteinExistence type="predicted"/>
<dbReference type="Pfam" id="PF14398">
    <property type="entry name" value="ATPgrasp_YheCD"/>
    <property type="match status" value="1"/>
</dbReference>
<gene>
    <name evidence="1" type="ORF">NCTC11807_02402</name>
</gene>
<dbReference type="InterPro" id="IPR026838">
    <property type="entry name" value="YheC/D"/>
</dbReference>
<evidence type="ECO:0000313" key="1">
    <source>
        <dbReference type="EMBL" id="SUM74032.1"/>
    </source>
</evidence>
<reference evidence="1 2" key="1">
    <citation type="submission" date="2018-06" db="EMBL/GenBank/DDBJ databases">
        <authorList>
            <consortium name="Pathogen Informatics"/>
            <person name="Doyle S."/>
        </authorList>
    </citation>
    <scope>NUCLEOTIDE SEQUENCE [LARGE SCALE GENOMIC DNA]</scope>
    <source>
        <strain evidence="1 2">NCTC11807</strain>
    </source>
</reference>
<dbReference type="AlphaFoldDB" id="A0A380H8X6"/>